<evidence type="ECO:0000313" key="2">
    <source>
        <dbReference type="EMBL" id="HDM89614.1"/>
    </source>
</evidence>
<dbReference type="AlphaFoldDB" id="A0A7C1BDP1"/>
<proteinExistence type="predicted"/>
<accession>A0A7C1BDP1</accession>
<evidence type="ECO:0000259" key="1">
    <source>
        <dbReference type="Pfam" id="PF13709"/>
    </source>
</evidence>
<gene>
    <name evidence="2" type="ORF">ENG67_00200</name>
</gene>
<organism evidence="2">
    <name type="scientific">candidate division WOR-3 bacterium</name>
    <dbReference type="NCBI Taxonomy" id="2052148"/>
    <lineage>
        <taxon>Bacteria</taxon>
        <taxon>Bacteria division WOR-3</taxon>
    </lineage>
</organism>
<sequence length="218" mass="25006">MRGVPVRKISLILIMAGILAGADYDFQLARVKYRGGGDWYNDPDVLPNLAAELQKRAGVAVAPDQAVVDIGSREIFNYPFLYLTGHGNIRLTEDEAKNLREYLEKGGFLYADDDYGMDRSFRREIKKVFPDRELVELPFDHPIYHLFYDFPKGLPKIHEHKPGPPHGYGIFIGDRMVVYYTYNTNISDGWTPNHNDPQEKREAAFKMGINIVLYSLTY</sequence>
<name>A0A7C1BDP1_UNCW3</name>
<dbReference type="Gene3D" id="3.40.50.12140">
    <property type="entry name" value="Domain of unknown function DUF4159"/>
    <property type="match status" value="1"/>
</dbReference>
<protein>
    <submittedName>
        <fullName evidence="2">DUF4159 domain-containing protein</fullName>
    </submittedName>
</protein>
<dbReference type="Proteomes" id="UP000885931">
    <property type="component" value="Unassembled WGS sequence"/>
</dbReference>
<comment type="caution">
    <text evidence="2">The sequence shown here is derived from an EMBL/GenBank/DDBJ whole genome shotgun (WGS) entry which is preliminary data.</text>
</comment>
<dbReference type="Pfam" id="PF13709">
    <property type="entry name" value="DUF4159"/>
    <property type="match status" value="1"/>
</dbReference>
<dbReference type="EMBL" id="DRBW01000008">
    <property type="protein sequence ID" value="HDM89614.1"/>
    <property type="molecule type" value="Genomic_DNA"/>
</dbReference>
<dbReference type="InterPro" id="IPR025297">
    <property type="entry name" value="DUF4159"/>
</dbReference>
<reference evidence="2" key="1">
    <citation type="journal article" date="2020" name="mSystems">
        <title>Genome- and Community-Level Interaction Insights into Carbon Utilization and Element Cycling Functions of Hydrothermarchaeota in Hydrothermal Sediment.</title>
        <authorList>
            <person name="Zhou Z."/>
            <person name="Liu Y."/>
            <person name="Xu W."/>
            <person name="Pan J."/>
            <person name="Luo Z.H."/>
            <person name="Li M."/>
        </authorList>
    </citation>
    <scope>NUCLEOTIDE SEQUENCE [LARGE SCALE GENOMIC DNA]</scope>
    <source>
        <strain evidence="2">HyVt-237</strain>
    </source>
</reference>
<feature type="domain" description="DUF4159" evidence="1">
    <location>
        <begin position="27"/>
        <end position="216"/>
    </location>
</feature>